<sequence length="446" mass="48971">MHTLILVVFVIGYLAIALEHKIHINKAASALFIGVVCWALYVVDVGAFITPDTIPDWFRMEAESEGIEQVPLHFAIDAQHLHQTGEIASILFFLMGAMTIVELVDSHESFALITDRIRTTNKRVLLWIVAILTFFMSAVLDNLTTTIVMVSLLKKLVHDRDDRWKFVGLVVISANAGGAWTVIGDVTTTMLWIQHKIGTVEVMQEIFWGSLVCMLVPLIGFSLTMPGTLAPVERERSIRPDIRPWHQWLFLVLGLIALLGVPVFKTFTHLPPYMGMMLSLSVLWIVSELVGHTLGEETRSTTGVLPALKRVDMSSILFFLGILLAVGSLGATGMLQSTAVWLDSVLPNRDVVAVVIGLVSAVVDNVPLVAAGMEMYDLPMNDPFWMLLAYCAGTGGSCLIIGSAAGVAAMGLEHIDFLWYFRKITLWAVIGYLIGAVVVTATLTRV</sequence>
<evidence type="ECO:0000256" key="3">
    <source>
        <dbReference type="ARBA" id="ARBA00022449"/>
    </source>
</evidence>
<feature type="transmembrane region" description="Helical" evidence="11">
    <location>
        <begin position="384"/>
        <end position="412"/>
    </location>
</feature>
<dbReference type="Proteomes" id="UP000319908">
    <property type="component" value="Unassembled WGS sequence"/>
</dbReference>
<keyword evidence="6" id="KW-0915">Sodium</keyword>
<comment type="subcellular location">
    <subcellularLocation>
        <location evidence="1">Membrane</location>
        <topology evidence="1">Multi-pass membrane protein</topology>
    </subcellularLocation>
</comment>
<evidence type="ECO:0000313" key="14">
    <source>
        <dbReference type="Proteomes" id="UP000319908"/>
    </source>
</evidence>
<reference evidence="13 14" key="1">
    <citation type="journal article" date="2020" name="Antonie Van Leeuwenhoek">
        <title>Rhodopirellula heiligendammensis sp. nov., Rhodopirellula pilleata sp. nov., and Rhodopirellula solitaria sp. nov. isolated from natural or artificial marine surfaces in Northern Germany and California, USA, and emended description of the genus Rhodopirellula.</title>
        <authorList>
            <person name="Kallscheuer N."/>
            <person name="Wiegand S."/>
            <person name="Jogler M."/>
            <person name="Boedeker C."/>
            <person name="Peeters S.H."/>
            <person name="Rast P."/>
            <person name="Heuer A."/>
            <person name="Jetten M.S.M."/>
            <person name="Rohde M."/>
            <person name="Jogler C."/>
        </authorList>
    </citation>
    <scope>NUCLEOTIDE SEQUENCE [LARGE SCALE GENOMIC DNA]</scope>
    <source>
        <strain evidence="13 14">Poly21</strain>
    </source>
</reference>
<evidence type="ECO:0000256" key="9">
    <source>
        <dbReference type="ARBA" id="ARBA00023201"/>
    </source>
</evidence>
<keyword evidence="7" id="KW-0406">Ion transport</keyword>
<dbReference type="GO" id="GO:0006814">
    <property type="term" value="P:sodium ion transport"/>
    <property type="evidence" value="ECO:0007669"/>
    <property type="project" value="UniProtKB-KW"/>
</dbReference>
<keyword evidence="4 11" id="KW-0812">Transmembrane</keyword>
<organism evidence="13 14">
    <name type="scientific">Allorhodopirellula heiligendammensis</name>
    <dbReference type="NCBI Taxonomy" id="2714739"/>
    <lineage>
        <taxon>Bacteria</taxon>
        <taxon>Pseudomonadati</taxon>
        <taxon>Planctomycetota</taxon>
        <taxon>Planctomycetia</taxon>
        <taxon>Pirellulales</taxon>
        <taxon>Pirellulaceae</taxon>
        <taxon>Allorhodopirellula</taxon>
    </lineage>
</organism>
<keyword evidence="2" id="KW-0813">Transport</keyword>
<feature type="domain" description="Citrate transporter-like" evidence="12">
    <location>
        <begin position="14"/>
        <end position="372"/>
    </location>
</feature>
<dbReference type="RefSeq" id="WP_146408237.1">
    <property type="nucleotide sequence ID" value="NZ_SJPU01000002.1"/>
</dbReference>
<evidence type="ECO:0000256" key="8">
    <source>
        <dbReference type="ARBA" id="ARBA00023136"/>
    </source>
</evidence>
<feature type="transmembrane region" description="Helical" evidence="11">
    <location>
        <begin position="316"/>
        <end position="339"/>
    </location>
</feature>
<feature type="transmembrane region" description="Helical" evidence="11">
    <location>
        <begin position="248"/>
        <end position="267"/>
    </location>
</feature>
<evidence type="ECO:0000256" key="10">
    <source>
        <dbReference type="ARBA" id="ARBA00025753"/>
    </source>
</evidence>
<evidence type="ECO:0000256" key="5">
    <source>
        <dbReference type="ARBA" id="ARBA00022989"/>
    </source>
</evidence>
<dbReference type="GO" id="GO:0015297">
    <property type="term" value="F:antiporter activity"/>
    <property type="evidence" value="ECO:0007669"/>
    <property type="project" value="UniProtKB-KW"/>
</dbReference>
<feature type="transmembrane region" description="Helical" evidence="11">
    <location>
        <begin position="27"/>
        <end position="50"/>
    </location>
</feature>
<keyword evidence="9" id="KW-0739">Sodium transport</keyword>
<comment type="caution">
    <text evidence="13">The sequence shown here is derived from an EMBL/GenBank/DDBJ whole genome shotgun (WGS) entry which is preliminary data.</text>
</comment>
<comment type="similarity">
    <text evidence="10">Belongs to the NhaD Na(+)/H(+) (TC 2.A.62) antiporter family.</text>
</comment>
<evidence type="ECO:0000313" key="13">
    <source>
        <dbReference type="EMBL" id="TWU16625.1"/>
    </source>
</evidence>
<dbReference type="AlphaFoldDB" id="A0A5C6BXD6"/>
<protein>
    <submittedName>
        <fullName evidence="13">Na(+)/H(+) antiporter NhaD</fullName>
    </submittedName>
</protein>
<dbReference type="OrthoDB" id="9772058at2"/>
<evidence type="ECO:0000256" key="1">
    <source>
        <dbReference type="ARBA" id="ARBA00004141"/>
    </source>
</evidence>
<keyword evidence="5 11" id="KW-1133">Transmembrane helix</keyword>
<dbReference type="NCBIfam" id="NF038006">
    <property type="entry name" value="NhaD_1"/>
    <property type="match status" value="1"/>
</dbReference>
<dbReference type="Pfam" id="PF03600">
    <property type="entry name" value="CitMHS"/>
    <property type="match status" value="1"/>
</dbReference>
<dbReference type="PANTHER" id="PTHR43269:SF2">
    <property type="entry name" value="SODIUM_PROTON ANTIPORTER 1-RELATED"/>
    <property type="match status" value="1"/>
</dbReference>
<keyword evidence="14" id="KW-1185">Reference proteome</keyword>
<proteinExistence type="inferred from homology"/>
<feature type="transmembrane region" description="Helical" evidence="11">
    <location>
        <begin position="164"/>
        <end position="183"/>
    </location>
</feature>
<dbReference type="InterPro" id="IPR004680">
    <property type="entry name" value="Cit_transptr-like_dom"/>
</dbReference>
<gene>
    <name evidence="13" type="primary">nhaD</name>
    <name evidence="13" type="ORF">Poly21_38300</name>
</gene>
<feature type="transmembrane region" description="Helical" evidence="11">
    <location>
        <begin position="424"/>
        <end position="443"/>
    </location>
</feature>
<keyword evidence="3" id="KW-0050">Antiport</keyword>
<feature type="transmembrane region" description="Helical" evidence="11">
    <location>
        <begin position="87"/>
        <end position="104"/>
    </location>
</feature>
<feature type="transmembrane region" description="Helical" evidence="11">
    <location>
        <begin position="351"/>
        <end position="372"/>
    </location>
</feature>
<name>A0A5C6BXD6_9BACT</name>
<evidence type="ECO:0000256" key="2">
    <source>
        <dbReference type="ARBA" id="ARBA00022448"/>
    </source>
</evidence>
<evidence type="ECO:0000256" key="4">
    <source>
        <dbReference type="ARBA" id="ARBA00022692"/>
    </source>
</evidence>
<dbReference type="EMBL" id="SJPU01000002">
    <property type="protein sequence ID" value="TWU16625.1"/>
    <property type="molecule type" value="Genomic_DNA"/>
</dbReference>
<dbReference type="InterPro" id="IPR045016">
    <property type="entry name" value="NhaD-like"/>
</dbReference>
<dbReference type="PANTHER" id="PTHR43269">
    <property type="entry name" value="SODIUM/PROTON ANTIPORTER 1-RELATED"/>
    <property type="match status" value="1"/>
</dbReference>
<dbReference type="GO" id="GO:0016020">
    <property type="term" value="C:membrane"/>
    <property type="evidence" value="ECO:0007669"/>
    <property type="project" value="UniProtKB-SubCell"/>
</dbReference>
<evidence type="ECO:0000256" key="6">
    <source>
        <dbReference type="ARBA" id="ARBA00023053"/>
    </source>
</evidence>
<keyword evidence="8 11" id="KW-0472">Membrane</keyword>
<evidence type="ECO:0000256" key="7">
    <source>
        <dbReference type="ARBA" id="ARBA00023065"/>
    </source>
</evidence>
<feature type="transmembrane region" description="Helical" evidence="11">
    <location>
        <begin position="124"/>
        <end position="152"/>
    </location>
</feature>
<evidence type="ECO:0000256" key="11">
    <source>
        <dbReference type="SAM" id="Phobius"/>
    </source>
</evidence>
<evidence type="ECO:0000259" key="12">
    <source>
        <dbReference type="Pfam" id="PF03600"/>
    </source>
</evidence>
<feature type="transmembrane region" description="Helical" evidence="11">
    <location>
        <begin position="206"/>
        <end position="227"/>
    </location>
</feature>
<accession>A0A5C6BXD6</accession>